<evidence type="ECO:0000313" key="2">
    <source>
        <dbReference type="Proteomes" id="UP000054721"/>
    </source>
</evidence>
<organism evidence="1 2">
    <name type="scientific">Trichinella nativa</name>
    <dbReference type="NCBI Taxonomy" id="6335"/>
    <lineage>
        <taxon>Eukaryota</taxon>
        <taxon>Metazoa</taxon>
        <taxon>Ecdysozoa</taxon>
        <taxon>Nematoda</taxon>
        <taxon>Enoplea</taxon>
        <taxon>Dorylaimia</taxon>
        <taxon>Trichinellida</taxon>
        <taxon>Trichinellidae</taxon>
        <taxon>Trichinella</taxon>
    </lineage>
</organism>
<gene>
    <name evidence="1" type="ORF">T02_6746</name>
</gene>
<sequence>MVKKVGLGIEGGKRVAIFECNPPPLVQLLVLNFQQQQRAIVDRYPKRPLGNNGY</sequence>
<dbReference type="Proteomes" id="UP000054721">
    <property type="component" value="Unassembled WGS sequence"/>
</dbReference>
<dbReference type="EMBL" id="JYDW01000108">
    <property type="protein sequence ID" value="KRZ55749.1"/>
    <property type="molecule type" value="Genomic_DNA"/>
</dbReference>
<proteinExistence type="predicted"/>
<reference evidence="1 2" key="1">
    <citation type="submission" date="2015-05" db="EMBL/GenBank/DDBJ databases">
        <title>Evolution of Trichinella species and genotypes.</title>
        <authorList>
            <person name="Korhonen P.K."/>
            <person name="Edoardo P."/>
            <person name="Giuseppe L.R."/>
            <person name="Gasser R.B."/>
        </authorList>
    </citation>
    <scope>NUCLEOTIDE SEQUENCE [LARGE SCALE GENOMIC DNA]</scope>
    <source>
        <strain evidence="1">ISS10</strain>
    </source>
</reference>
<evidence type="ECO:0000313" key="1">
    <source>
        <dbReference type="EMBL" id="KRZ55749.1"/>
    </source>
</evidence>
<dbReference type="AlphaFoldDB" id="A0A0V1L8H5"/>
<keyword evidence="2" id="KW-1185">Reference proteome</keyword>
<comment type="caution">
    <text evidence="1">The sequence shown here is derived from an EMBL/GenBank/DDBJ whole genome shotgun (WGS) entry which is preliminary data.</text>
</comment>
<name>A0A0V1L8H5_9BILA</name>
<accession>A0A0V1L8H5</accession>
<protein>
    <submittedName>
        <fullName evidence="1">Uncharacterized protein</fullName>
    </submittedName>
</protein>